<feature type="signal peptide" evidence="2">
    <location>
        <begin position="1"/>
        <end position="29"/>
    </location>
</feature>
<evidence type="ECO:0000313" key="4">
    <source>
        <dbReference type="Proteomes" id="UP000011841"/>
    </source>
</evidence>
<evidence type="ECO:0000256" key="1">
    <source>
        <dbReference type="SAM" id="MobiDB-lite"/>
    </source>
</evidence>
<dbReference type="Proteomes" id="UP000011841">
    <property type="component" value="Chromosome"/>
</dbReference>
<dbReference type="EMBL" id="AP012603">
    <property type="protein sequence ID" value="BAM90371.1"/>
    <property type="molecule type" value="Genomic_DNA"/>
</dbReference>
<feature type="chain" id="PRO_5004061852" description="Cytochrome c domain-containing protein" evidence="2">
    <location>
        <begin position="30"/>
        <end position="663"/>
    </location>
</feature>
<dbReference type="AlphaFoldDB" id="M4ZAJ0"/>
<feature type="region of interest" description="Disordered" evidence="1">
    <location>
        <begin position="161"/>
        <end position="181"/>
    </location>
</feature>
<evidence type="ECO:0000256" key="2">
    <source>
        <dbReference type="SAM" id="SignalP"/>
    </source>
</evidence>
<accession>M4ZAJ0</accession>
<proteinExistence type="predicted"/>
<dbReference type="KEGG" id="aol:S58_43860"/>
<organism evidence="3 4">
    <name type="scientific">Bradyrhizobium oligotrophicum S58</name>
    <dbReference type="NCBI Taxonomy" id="1245469"/>
    <lineage>
        <taxon>Bacteria</taxon>
        <taxon>Pseudomonadati</taxon>
        <taxon>Pseudomonadota</taxon>
        <taxon>Alphaproteobacteria</taxon>
        <taxon>Hyphomicrobiales</taxon>
        <taxon>Nitrobacteraceae</taxon>
        <taxon>Bradyrhizobium</taxon>
    </lineage>
</organism>
<gene>
    <name evidence="3" type="ORF">S58_43860</name>
</gene>
<dbReference type="eggNOG" id="COG3258">
    <property type="taxonomic scope" value="Bacteria"/>
</dbReference>
<dbReference type="STRING" id="1245469.S58_43860"/>
<reference evidence="3 4" key="1">
    <citation type="journal article" date="2013" name="Appl. Environ. Microbiol.">
        <title>Genome analysis suggests that the soil oligotrophic bacterium Agromonas oligotrophica (Bradyrhizobium oligotrophicum) is a nitrogen-fixing symbiont of Aeschynomene indica.</title>
        <authorList>
            <person name="Okubo T."/>
            <person name="Fukushima S."/>
            <person name="Itakura M."/>
            <person name="Oshima K."/>
            <person name="Longtonglang A."/>
            <person name="Teaumroong N."/>
            <person name="Mitsui H."/>
            <person name="Hattori M."/>
            <person name="Hattori R."/>
            <person name="Hattori T."/>
            <person name="Minamisawa K."/>
        </authorList>
    </citation>
    <scope>NUCLEOTIDE SEQUENCE [LARGE SCALE GENOMIC DNA]</scope>
    <source>
        <strain evidence="3 4">S58</strain>
    </source>
</reference>
<sequence>MMASDMKCGSPVIAPLRAAAGLGAVVALAALCCDGTACYAQAETAIRFPTLSSQLPADIPGGAGNATITDAAVFAWQEFIALNWPAAKQTGVAGSQTRGVPDNSKRFGDDSSGANQANQPVVWETYRSKVETFPGVGDPPGYVNDPTKDYGFDVGPAYVYGTRSTTSPPNGPPLQNNPGGSPLNVPPCQNPAQSAVATPAYVNLDEITQIGLDSMLAGVLPSSIKKPTAQNANAQPQLIRFLAKGNRTFYDYVAANTFWYQGAAFVTAKSNFNTAAVNNQYPPPQPTIALPAGTVLVKAAWRQLAPSENASSFHTKTVRFYDEGAGTQTACYREQTWALIALHIIQKTPTAPNFIFATFEYTSNILNQNGTPVENNNGAEVKAPPGDAMNPRLNYFDVNNKYYSPDQPKGVPAQPPAPTPPSGATLPLVQVTGAYCKPESSLYFQDLDLNGDPVPPANSGVCVKKRYFAIPPQIQQVNAAAHAALSSYGAPPIWQNYKLVNVQWQPFDISDIDTSGKNSSRLSSTFSLANSVVETDNTLQQFFGGLFYYPNANNGLFFKSAFEIDPNTSKSTGPAFNIYGPPGGQVPPNQFTRTNMGGCMGCHGRAQRGGTDFSFTLSGGPVAQPEFAVPTTAVQATAPAARGFPVGFDKSRLEKLHAALAGR</sequence>
<keyword evidence="2" id="KW-0732">Signal</keyword>
<evidence type="ECO:0000313" key="3">
    <source>
        <dbReference type="EMBL" id="BAM90371.1"/>
    </source>
</evidence>
<dbReference type="PATRIC" id="fig|1245469.3.peg.4491"/>
<name>M4ZAJ0_9BRAD</name>
<dbReference type="HOGENOM" id="CLU_452634_0_0_5"/>
<keyword evidence="4" id="KW-1185">Reference proteome</keyword>
<feature type="region of interest" description="Disordered" evidence="1">
    <location>
        <begin position="92"/>
        <end position="121"/>
    </location>
</feature>
<evidence type="ECO:0008006" key="5">
    <source>
        <dbReference type="Google" id="ProtNLM"/>
    </source>
</evidence>
<protein>
    <recommendedName>
        <fullName evidence="5">Cytochrome c domain-containing protein</fullName>
    </recommendedName>
</protein>